<dbReference type="RefSeq" id="WP_179408575.1">
    <property type="nucleotide sequence ID" value="NZ_BMGF01000008.1"/>
</dbReference>
<proteinExistence type="predicted"/>
<dbReference type="PANTHER" id="PTHR23135:SF18">
    <property type="entry name" value="CYANOPHYCIN SYNTHETASE"/>
    <property type="match status" value="1"/>
</dbReference>
<accession>A0A7Y9Y0K2</accession>
<sequence length="876" mass="93611">MPLVTLLDGHFFSGPNIHADRSSVLLRTELGEHADSAFAPPSVDRDALDAMGRDPRLAGLARLVGSELSGRKIPARAADLMLALAARLQERFVLTAQPGRIASRSGSIVLSVVPADSEAVGARAWRFACSAVLSLTDPQQYSREADELAKLAEDFGRVAKTSSPDILTLALARSARKLGLPVYPAPLGEMRIGQGARGRYVRQTLIEPVGHFAVTHAGNKWATLRLMNQAGLPTLPSLLAASEEQAVQIAAKLAGPVAVKPASSDKGVGVSVDLQGEDAVRVAYRTAARNGPLVLIEKFAKAHDHRLLVVDGKLIAAARRIPAQVTGDGKRTVAQLVDELNSDPRRGTGYSDVLERIVPDRRMEALLARQSLALDGIPAEGRTVRLSNAGNISQGGTAVPVEMHPDNVAAAERAARVLRLDVAGVDFLSPDSSRSWREGEGWILEVNAPPGLRPHWVADPEQDVVSPIVRSSFPDSEAGRIPVVGVTGSLGKTTTCQVLAHIGRKAGKTVGLTTTQGTWSGTFRIRNEDSSGGAAALQLLADPTVEMGVFELARGSLLKWGMALEELDVAIVLNVHDNHIGLDGIETQTQLAAIKSLPARHARKAVVLNAGDPLVLAMQKPASAPVTLFSFSADNDAVARHRENGGLVATRVDTAEGPAIRLQQATRILFEMPLSQVPASRCGRSRSVTENVLAAVCAAYHLGFSQARIRDGLSDFTSDIDQNPARHNWIEGLPFELVMNEVDGPKALEDIADTFAAEPVDGTDRIVLVAAGNRPDEWIREIGRAAGRRFDVYHCAEAPAYLRGRQPGAVPTLLAAGLRDAGVPEDAIQIHPIDEDYLTIVLETARAGDRVLLTTDTLEELRRKIDAFLGRQQESA</sequence>
<evidence type="ECO:0000259" key="2">
    <source>
        <dbReference type="PROSITE" id="PS50975"/>
    </source>
</evidence>
<dbReference type="EC" id="6.3.2.30" evidence="3"/>
<keyword evidence="1" id="KW-0067">ATP-binding</keyword>
<dbReference type="SUPFAM" id="SSF53623">
    <property type="entry name" value="MurD-like peptide ligases, catalytic domain"/>
    <property type="match status" value="1"/>
</dbReference>
<keyword evidence="4" id="KW-1185">Reference proteome</keyword>
<dbReference type="Gene3D" id="3.40.1190.10">
    <property type="entry name" value="Mur-like, catalytic domain"/>
    <property type="match status" value="1"/>
</dbReference>
<dbReference type="EC" id="6.3.2.29" evidence="3"/>
<dbReference type="GO" id="GO:0071161">
    <property type="term" value="F:cyanophycin synthetase activity (L-arginine-adding)"/>
    <property type="evidence" value="ECO:0007669"/>
    <property type="project" value="UniProtKB-EC"/>
</dbReference>
<reference evidence="3 4" key="1">
    <citation type="submission" date="2020-07" db="EMBL/GenBank/DDBJ databases">
        <title>Genomic Encyclopedia of Type Strains, Phase IV (KMG-IV): sequencing the most valuable type-strain genomes for metagenomic binning, comparative biology and taxonomic classification.</title>
        <authorList>
            <person name="Goeker M."/>
        </authorList>
    </citation>
    <scope>NUCLEOTIDE SEQUENCE [LARGE SCALE GENOMIC DNA]</scope>
    <source>
        <strain evidence="3 4">DSM 29043</strain>
    </source>
</reference>
<dbReference type="InterPro" id="IPR036565">
    <property type="entry name" value="Mur-like_cat_sf"/>
</dbReference>
<comment type="caution">
    <text evidence="3">The sequence shown here is derived from an EMBL/GenBank/DDBJ whole genome shotgun (WGS) entry which is preliminary data.</text>
</comment>
<dbReference type="Proteomes" id="UP000522081">
    <property type="component" value="Unassembled WGS sequence"/>
</dbReference>
<dbReference type="SUPFAM" id="SSF56059">
    <property type="entry name" value="Glutathione synthetase ATP-binding domain-like"/>
    <property type="match status" value="1"/>
</dbReference>
<evidence type="ECO:0000313" key="3">
    <source>
        <dbReference type="EMBL" id="NYH96765.1"/>
    </source>
</evidence>
<dbReference type="PANTHER" id="PTHR23135">
    <property type="entry name" value="MUR LIGASE FAMILY MEMBER"/>
    <property type="match status" value="1"/>
</dbReference>
<dbReference type="PROSITE" id="PS50975">
    <property type="entry name" value="ATP_GRASP"/>
    <property type="match status" value="1"/>
</dbReference>
<dbReference type="InterPro" id="IPR011761">
    <property type="entry name" value="ATP-grasp"/>
</dbReference>
<name>A0A7Y9Y0K2_9SPHN</name>
<dbReference type="GO" id="GO:0005524">
    <property type="term" value="F:ATP binding"/>
    <property type="evidence" value="ECO:0007669"/>
    <property type="project" value="UniProtKB-UniRule"/>
</dbReference>
<protein>
    <submittedName>
        <fullName evidence="3">Cyanophycin synthetase</fullName>
        <ecNumber evidence="3">6.3.2.29</ecNumber>
        <ecNumber evidence="3">6.3.2.30</ecNumber>
    </submittedName>
</protein>
<organism evidence="3 4">
    <name type="scientific">Novosphingobium marinum</name>
    <dbReference type="NCBI Taxonomy" id="1514948"/>
    <lineage>
        <taxon>Bacteria</taxon>
        <taxon>Pseudomonadati</taxon>
        <taxon>Pseudomonadota</taxon>
        <taxon>Alphaproteobacteria</taxon>
        <taxon>Sphingomonadales</taxon>
        <taxon>Sphingomonadaceae</taxon>
        <taxon>Novosphingobium</taxon>
    </lineage>
</organism>
<evidence type="ECO:0000256" key="1">
    <source>
        <dbReference type="PROSITE-ProRule" id="PRU00409"/>
    </source>
</evidence>
<dbReference type="GO" id="GO:0046872">
    <property type="term" value="F:metal ion binding"/>
    <property type="evidence" value="ECO:0007669"/>
    <property type="project" value="InterPro"/>
</dbReference>
<keyword evidence="3" id="KW-0436">Ligase</keyword>
<dbReference type="EMBL" id="JACBZF010000007">
    <property type="protein sequence ID" value="NYH96765.1"/>
    <property type="molecule type" value="Genomic_DNA"/>
</dbReference>
<dbReference type="Gene3D" id="3.30.470.20">
    <property type="entry name" value="ATP-grasp fold, B domain"/>
    <property type="match status" value="2"/>
</dbReference>
<dbReference type="Pfam" id="PF08245">
    <property type="entry name" value="Mur_ligase_M"/>
    <property type="match status" value="1"/>
</dbReference>
<dbReference type="AlphaFoldDB" id="A0A7Y9Y0K2"/>
<keyword evidence="1" id="KW-0547">Nucleotide-binding</keyword>
<dbReference type="GO" id="GO:0071160">
    <property type="term" value="F:cyanophycin synthetase activity (L-aspartate-adding)"/>
    <property type="evidence" value="ECO:0007669"/>
    <property type="project" value="UniProtKB-EC"/>
</dbReference>
<dbReference type="Pfam" id="PF13549">
    <property type="entry name" value="ATP-grasp_5"/>
    <property type="match status" value="1"/>
</dbReference>
<feature type="domain" description="ATP-grasp" evidence="2">
    <location>
        <begin position="224"/>
        <end position="473"/>
    </location>
</feature>
<dbReference type="InterPro" id="IPR013221">
    <property type="entry name" value="Mur_ligase_cen"/>
</dbReference>
<gene>
    <name evidence="3" type="ORF">FHS75_003116</name>
</gene>
<evidence type="ECO:0000313" key="4">
    <source>
        <dbReference type="Proteomes" id="UP000522081"/>
    </source>
</evidence>